<reference evidence="2" key="1">
    <citation type="submission" date="2017-07" db="EMBL/GenBank/DDBJ databases">
        <title>Taro Niue Genome Assembly and Annotation.</title>
        <authorList>
            <person name="Atibalentja N."/>
            <person name="Keating K."/>
            <person name="Fields C.J."/>
        </authorList>
    </citation>
    <scope>NUCLEOTIDE SEQUENCE</scope>
    <source>
        <strain evidence="2">Niue_2</strain>
        <tissue evidence="2">Leaf</tissue>
    </source>
</reference>
<feature type="region of interest" description="Disordered" evidence="1">
    <location>
        <begin position="526"/>
        <end position="547"/>
    </location>
</feature>
<feature type="region of interest" description="Disordered" evidence="1">
    <location>
        <begin position="582"/>
        <end position="604"/>
    </location>
</feature>
<evidence type="ECO:0008006" key="4">
    <source>
        <dbReference type="Google" id="ProtNLM"/>
    </source>
</evidence>
<dbReference type="AlphaFoldDB" id="A0A843WWF2"/>
<keyword evidence="3" id="KW-1185">Reference proteome</keyword>
<feature type="region of interest" description="Disordered" evidence="1">
    <location>
        <begin position="327"/>
        <end position="474"/>
    </location>
</feature>
<feature type="compositionally biased region" description="Polar residues" evidence="1">
    <location>
        <begin position="142"/>
        <end position="154"/>
    </location>
</feature>
<feature type="region of interest" description="Disordered" evidence="1">
    <location>
        <begin position="105"/>
        <end position="189"/>
    </location>
</feature>
<feature type="compositionally biased region" description="Polar residues" evidence="1">
    <location>
        <begin position="106"/>
        <end position="126"/>
    </location>
</feature>
<accession>A0A843WWF2</accession>
<comment type="caution">
    <text evidence="2">The sequence shown here is derived from an EMBL/GenBank/DDBJ whole genome shotgun (WGS) entry which is preliminary data.</text>
</comment>
<sequence>MDTPHEKTAGSLTLGVTKGTSEDSKCSVVLSLFQDAPSAFTPPASKGLADACIFREFVPMVKDNKDKEGDEECSPTLKGKKEPHNGNINIGRFEGLSIDTQMKLAQGTSTGMKQPTKVGTSLQNDSKGNKSYLKHIPPYSIDRQSNESVQTPGSDATCLTYLSNQGGPNGNPNLEKGPSISATTDHHASTSMSSVHQSFAAFPPFTQFCSSQDAYRSFLNMSSTFSNLILSTLLQNPAVHAAASLAASFWPAADVETSTGSTSETFVGGIPVRHMNGSPSMAAIAAATVAAASAWWATHGLLPFCHPAFHSGFTFAPASADTIPKTEAAQATEDNKQKKDEVTQSQTWMDPQRTVGPELSAPGIQSSPLSSSDSDESGGDGGSQNIIPKGRMDKQVNPSPDSAVDESDMATSKKKVDRSSCGSNTPSSSEVETDTLLENIERGKEETKEVHLSHPPCGDTNNRKLRGGSNVSESWKEVSQEGRLAFQALFSREVLPQSFSPPHAKEGTVGTAKDENEVAALTVDLNSNASSATDNDPAQGINESPRASGVDLCLLTNEIGQVKLKSRRTGFKPYKRCSMEAKESRASLVEEKDKKRIRLDGESM</sequence>
<feature type="compositionally biased region" description="Basic and acidic residues" evidence="1">
    <location>
        <begin position="439"/>
        <end position="452"/>
    </location>
</feature>
<feature type="region of interest" description="Disordered" evidence="1">
    <location>
        <begin position="65"/>
        <end position="87"/>
    </location>
</feature>
<proteinExistence type="predicted"/>
<dbReference type="EMBL" id="NMUH01004081">
    <property type="protein sequence ID" value="MQM08274.1"/>
    <property type="molecule type" value="Genomic_DNA"/>
</dbReference>
<organism evidence="2 3">
    <name type="scientific">Colocasia esculenta</name>
    <name type="common">Wild taro</name>
    <name type="synonym">Arum esculentum</name>
    <dbReference type="NCBI Taxonomy" id="4460"/>
    <lineage>
        <taxon>Eukaryota</taxon>
        <taxon>Viridiplantae</taxon>
        <taxon>Streptophyta</taxon>
        <taxon>Embryophyta</taxon>
        <taxon>Tracheophyta</taxon>
        <taxon>Spermatophyta</taxon>
        <taxon>Magnoliopsida</taxon>
        <taxon>Liliopsida</taxon>
        <taxon>Araceae</taxon>
        <taxon>Aroideae</taxon>
        <taxon>Colocasieae</taxon>
        <taxon>Colocasia</taxon>
    </lineage>
</organism>
<dbReference type="Proteomes" id="UP000652761">
    <property type="component" value="Unassembled WGS sequence"/>
</dbReference>
<name>A0A843WWF2_COLES</name>
<evidence type="ECO:0000313" key="2">
    <source>
        <dbReference type="EMBL" id="MQM08274.1"/>
    </source>
</evidence>
<evidence type="ECO:0000313" key="3">
    <source>
        <dbReference type="Proteomes" id="UP000652761"/>
    </source>
</evidence>
<evidence type="ECO:0000256" key="1">
    <source>
        <dbReference type="SAM" id="MobiDB-lite"/>
    </source>
</evidence>
<feature type="compositionally biased region" description="Basic and acidic residues" evidence="1">
    <location>
        <begin position="333"/>
        <end position="342"/>
    </location>
</feature>
<feature type="compositionally biased region" description="Polar residues" evidence="1">
    <location>
        <begin position="160"/>
        <end position="172"/>
    </location>
</feature>
<feature type="compositionally biased region" description="Polar residues" evidence="1">
    <location>
        <begin position="526"/>
        <end position="536"/>
    </location>
</feature>
<dbReference type="OrthoDB" id="118550at2759"/>
<gene>
    <name evidence="2" type="ORF">Taro_041129</name>
</gene>
<protein>
    <recommendedName>
        <fullName evidence="4">Protein LHY</fullName>
    </recommendedName>
</protein>
<feature type="compositionally biased region" description="Polar residues" evidence="1">
    <location>
        <begin position="420"/>
        <end position="430"/>
    </location>
</feature>